<dbReference type="EMBL" id="JADOEL010000011">
    <property type="protein sequence ID" value="MBF8178739.1"/>
    <property type="molecule type" value="Genomic_DNA"/>
</dbReference>
<evidence type="ECO:0000313" key="3">
    <source>
        <dbReference type="EMBL" id="MBF8178739.1"/>
    </source>
</evidence>
<feature type="chain" id="PRO_5046581437" description="Outer membrane surface antigen" evidence="2">
    <location>
        <begin position="21"/>
        <end position="120"/>
    </location>
</feature>
<evidence type="ECO:0008006" key="5">
    <source>
        <dbReference type="Google" id="ProtNLM"/>
    </source>
</evidence>
<comment type="caution">
    <text evidence="3">The sequence shown here is derived from an EMBL/GenBank/DDBJ whole genome shotgun (WGS) entry which is preliminary data.</text>
</comment>
<feature type="signal peptide" evidence="2">
    <location>
        <begin position="1"/>
        <end position="20"/>
    </location>
</feature>
<reference evidence="3 4" key="1">
    <citation type="submission" date="2020-11" db="EMBL/GenBank/DDBJ databases">
        <title>WGS of Herminiimonas contaminans strain Marseille-Q4544 isolated from planarians Schmidtea mediterranea.</title>
        <authorList>
            <person name="Kangale L."/>
        </authorList>
    </citation>
    <scope>NUCLEOTIDE SEQUENCE [LARGE SCALE GENOMIC DNA]</scope>
    <source>
        <strain evidence="3 4">Marseille-Q4544</strain>
    </source>
</reference>
<proteinExistence type="predicted"/>
<organism evidence="3 4">
    <name type="scientific">Herminiimonas contaminans</name>
    <dbReference type="NCBI Taxonomy" id="1111140"/>
    <lineage>
        <taxon>Bacteria</taxon>
        <taxon>Pseudomonadati</taxon>
        <taxon>Pseudomonadota</taxon>
        <taxon>Betaproteobacteria</taxon>
        <taxon>Burkholderiales</taxon>
        <taxon>Oxalobacteraceae</taxon>
        <taxon>Herminiimonas</taxon>
    </lineage>
</organism>
<name>A0ABS0EXC5_9BURK</name>
<dbReference type="Proteomes" id="UP000657372">
    <property type="component" value="Unassembled WGS sequence"/>
</dbReference>
<accession>A0ABS0EXC5</accession>
<sequence length="120" mass="13342">MKRLLVAGMLMTAAVSSVYAQSNLRFLQDTPISKFKKADTDLMFKTLYQALDTAEDGKTVTWENPKASNSGSITPAKDPQGRADCRLAKVENRHLTLHSTHDVVFCKVGGKWKWDKAGKQ</sequence>
<feature type="region of interest" description="Disordered" evidence="1">
    <location>
        <begin position="59"/>
        <end position="81"/>
    </location>
</feature>
<evidence type="ECO:0000256" key="2">
    <source>
        <dbReference type="SAM" id="SignalP"/>
    </source>
</evidence>
<protein>
    <recommendedName>
        <fullName evidence="5">Outer membrane surface antigen</fullName>
    </recommendedName>
</protein>
<evidence type="ECO:0000313" key="4">
    <source>
        <dbReference type="Proteomes" id="UP000657372"/>
    </source>
</evidence>
<gene>
    <name evidence="3" type="ORF">IXC47_13700</name>
</gene>
<keyword evidence="4" id="KW-1185">Reference proteome</keyword>
<keyword evidence="2" id="KW-0732">Signal</keyword>
<dbReference type="RefSeq" id="WP_175625907.1">
    <property type="nucleotide sequence ID" value="NZ_JADOEL010000011.1"/>
</dbReference>
<evidence type="ECO:0000256" key="1">
    <source>
        <dbReference type="SAM" id="MobiDB-lite"/>
    </source>
</evidence>